<dbReference type="SUPFAM" id="SSF51197">
    <property type="entry name" value="Clavaminate synthase-like"/>
    <property type="match status" value="1"/>
</dbReference>
<dbReference type="GO" id="GO:0006307">
    <property type="term" value="P:DNA alkylation repair"/>
    <property type="evidence" value="ECO:0007669"/>
    <property type="project" value="TreeGrafter"/>
</dbReference>
<dbReference type="GO" id="GO:0008198">
    <property type="term" value="F:ferrous iron binding"/>
    <property type="evidence" value="ECO:0007669"/>
    <property type="project" value="TreeGrafter"/>
</dbReference>
<dbReference type="InterPro" id="IPR037151">
    <property type="entry name" value="AlkB-like_sf"/>
</dbReference>
<dbReference type="Gene3D" id="2.60.120.590">
    <property type="entry name" value="Alpha-ketoglutarate-dependent dioxygenase AlkB-like"/>
    <property type="match status" value="1"/>
</dbReference>
<dbReference type="PANTHER" id="PTHR31573">
    <property type="entry name" value="ALPHA-KETOGLUTARATE-DEPENDENT DIOXYGENASE ALKB HOMOLOG 2"/>
    <property type="match status" value="1"/>
</dbReference>
<proteinExistence type="predicted"/>
<evidence type="ECO:0000313" key="3">
    <source>
        <dbReference type="Proteomes" id="UP000700596"/>
    </source>
</evidence>
<keyword evidence="3" id="KW-1185">Reference proteome</keyword>
<evidence type="ECO:0000313" key="2">
    <source>
        <dbReference type="EMBL" id="KAH7112820.1"/>
    </source>
</evidence>
<sequence length="653" mass="73171">ELDFTELSILAQKLTAQCNHSGSYKPRPSSHPEVWAEGRQELCETLPYFRAYHGGGYSTEGYARGFMFDKSAHDRDYMDSTVVISRAGGGMVRNKDSGEMVLRGNQGETSQVKSLRNSMRYFNPVVIITGADNPKAPSKPPYAYNVLDYFKPTHIWSEKSQGKVFVRYRFEKFNPGKPSWWSPKDFEEQIILGALPPPVTLCCKICHQDTDQVYLQGWMCLHSPCSAFWKLPDGSEPEEAELLYDVRFLKQKTTWPNEGDIYPLAPSGVELSGLSIPGEDSSVALWGGMVCTDCGRCNSRLSWMGWECGNAACSFTRKPPHTLIPATTLREPFFPLSSSPTLSRDLHAPNIQLHVSFKHGYRINRFTIPGIDGFVAHLVANKPIVEESGGPNEMFEELQQNDIGLRRRPLGTGMIKGESYTRHFSVNYGMPYKFIAATASESFDGAASAITKTRTRLNWASKMMAQDAHQEFNEVLALGYFEEQRMNYHDDGEFGLGPTIATLSLGAPGTMRLRMKARHYLGVSKEGVYNDALPKPGCYNYEMRLASRTELENLKAAATGKDYRARLKTISKELNLKTGGTARDSITMTLGHGDIVIMHGAEIQQYYEHAVEHGGKLRFALTCRYIDPESLGEADKPKYEVKPDIRVYDGSRL</sequence>
<reference evidence="2" key="1">
    <citation type="journal article" date="2021" name="Nat. Commun.">
        <title>Genetic determinants of endophytism in the Arabidopsis root mycobiome.</title>
        <authorList>
            <person name="Mesny F."/>
            <person name="Miyauchi S."/>
            <person name="Thiergart T."/>
            <person name="Pickel B."/>
            <person name="Atanasova L."/>
            <person name="Karlsson M."/>
            <person name="Huettel B."/>
            <person name="Barry K.W."/>
            <person name="Haridas S."/>
            <person name="Chen C."/>
            <person name="Bauer D."/>
            <person name="Andreopoulos W."/>
            <person name="Pangilinan J."/>
            <person name="LaButti K."/>
            <person name="Riley R."/>
            <person name="Lipzen A."/>
            <person name="Clum A."/>
            <person name="Drula E."/>
            <person name="Henrissat B."/>
            <person name="Kohler A."/>
            <person name="Grigoriev I.V."/>
            <person name="Martin F.M."/>
            <person name="Hacquard S."/>
        </authorList>
    </citation>
    <scope>NUCLEOTIDE SEQUENCE</scope>
    <source>
        <strain evidence="2">MPI-CAGE-CH-0243</strain>
    </source>
</reference>
<feature type="domain" description="Alpha-ketoglutarate-dependent dioxygenase AlkB-like" evidence="1">
    <location>
        <begin position="443"/>
        <end position="613"/>
    </location>
</feature>
<dbReference type="Pfam" id="PF13532">
    <property type="entry name" value="2OG-FeII_Oxy_2"/>
    <property type="match status" value="1"/>
</dbReference>
<gene>
    <name evidence="2" type="ORF">B0J11DRAFT_393581</name>
</gene>
<dbReference type="OrthoDB" id="2163491at2759"/>
<evidence type="ECO:0000259" key="1">
    <source>
        <dbReference type="Pfam" id="PF13532"/>
    </source>
</evidence>
<dbReference type="EMBL" id="JAGMWT010000020">
    <property type="protein sequence ID" value="KAH7112820.1"/>
    <property type="molecule type" value="Genomic_DNA"/>
</dbReference>
<dbReference type="InterPro" id="IPR032852">
    <property type="entry name" value="ALKBH2"/>
</dbReference>
<dbReference type="InterPro" id="IPR027450">
    <property type="entry name" value="AlkB-like"/>
</dbReference>
<protein>
    <recommendedName>
        <fullName evidence="1">Alpha-ketoglutarate-dependent dioxygenase AlkB-like domain-containing protein</fullName>
    </recommendedName>
</protein>
<comment type="caution">
    <text evidence="2">The sequence shown here is derived from an EMBL/GenBank/DDBJ whole genome shotgun (WGS) entry which is preliminary data.</text>
</comment>
<name>A0A9P9IAU8_9PLEO</name>
<organism evidence="2 3">
    <name type="scientific">Dendryphion nanum</name>
    <dbReference type="NCBI Taxonomy" id="256645"/>
    <lineage>
        <taxon>Eukaryota</taxon>
        <taxon>Fungi</taxon>
        <taxon>Dikarya</taxon>
        <taxon>Ascomycota</taxon>
        <taxon>Pezizomycotina</taxon>
        <taxon>Dothideomycetes</taxon>
        <taxon>Pleosporomycetidae</taxon>
        <taxon>Pleosporales</taxon>
        <taxon>Torulaceae</taxon>
        <taxon>Dendryphion</taxon>
    </lineage>
</organism>
<dbReference type="PANTHER" id="PTHR31573:SF4">
    <property type="entry name" value="FE2OG DIOXYGENASE DOMAIN-CONTAINING PROTEIN"/>
    <property type="match status" value="1"/>
</dbReference>
<feature type="non-terminal residue" evidence="2">
    <location>
        <position position="653"/>
    </location>
</feature>
<feature type="non-terminal residue" evidence="2">
    <location>
        <position position="1"/>
    </location>
</feature>
<dbReference type="GO" id="GO:0051747">
    <property type="term" value="F:cytosine C-5 DNA demethylase activity"/>
    <property type="evidence" value="ECO:0007669"/>
    <property type="project" value="TreeGrafter"/>
</dbReference>
<dbReference type="GO" id="GO:0035516">
    <property type="term" value="F:broad specificity oxidative DNA demethylase activity"/>
    <property type="evidence" value="ECO:0007669"/>
    <property type="project" value="TreeGrafter"/>
</dbReference>
<accession>A0A9P9IAU8</accession>
<dbReference type="AlphaFoldDB" id="A0A9P9IAU8"/>
<dbReference type="Proteomes" id="UP000700596">
    <property type="component" value="Unassembled WGS sequence"/>
</dbReference>